<comment type="caution">
    <text evidence="1">The sequence shown here is derived from an EMBL/GenBank/DDBJ whole genome shotgun (WGS) entry which is preliminary data.</text>
</comment>
<dbReference type="STRING" id="1220188.A0A4S3IZH4"/>
<sequence>MRIAIESIETQWELATKNRFLRKMQSANPRRSKRLKLKEQKWRDKVDEISHFALLVENITKTAPKVGNPNPIPRTYEEAINDPVYGPEWKKAIRSEFWSLLINGSFRETHAPDGVNSVTAKWVFAVGYAPNRIRELSDLKRERLVARGLSQVQGVEYKTNLRANNPH</sequence>
<dbReference type="Proteomes" id="UP000308092">
    <property type="component" value="Unassembled WGS sequence"/>
</dbReference>
<proteinExistence type="predicted"/>
<name>A0A4S3IZH4_9EURO</name>
<accession>A0A4S3IZH4</accession>
<keyword evidence="2" id="KW-1185">Reference proteome</keyword>
<organism evidence="1 2">
    <name type="scientific">Aspergillus tanneri</name>
    <dbReference type="NCBI Taxonomy" id="1220188"/>
    <lineage>
        <taxon>Eukaryota</taxon>
        <taxon>Fungi</taxon>
        <taxon>Dikarya</taxon>
        <taxon>Ascomycota</taxon>
        <taxon>Pezizomycotina</taxon>
        <taxon>Eurotiomycetes</taxon>
        <taxon>Eurotiomycetidae</taxon>
        <taxon>Eurotiales</taxon>
        <taxon>Aspergillaceae</taxon>
        <taxon>Aspergillus</taxon>
        <taxon>Aspergillus subgen. Circumdati</taxon>
    </lineage>
</organism>
<evidence type="ECO:0000313" key="1">
    <source>
        <dbReference type="EMBL" id="THC87823.1"/>
    </source>
</evidence>
<dbReference type="AlphaFoldDB" id="A0A4S3IZH4"/>
<dbReference type="EMBL" id="SOSA01001028">
    <property type="protein sequence ID" value="THC87823.1"/>
    <property type="molecule type" value="Genomic_DNA"/>
</dbReference>
<protein>
    <submittedName>
        <fullName evidence="1">Uncharacterized protein</fullName>
    </submittedName>
</protein>
<evidence type="ECO:0000313" key="2">
    <source>
        <dbReference type="Proteomes" id="UP000308092"/>
    </source>
</evidence>
<gene>
    <name evidence="1" type="ORF">EYZ11_012729</name>
</gene>
<dbReference type="VEuPathDB" id="FungiDB:EYZ11_012729"/>
<reference evidence="1 2" key="1">
    <citation type="submission" date="2019-03" db="EMBL/GenBank/DDBJ databases">
        <title>The genome sequence of a newly discovered highly antifungal drug resistant Aspergillus species, Aspergillus tanneri NIH 1004.</title>
        <authorList>
            <person name="Mounaud S."/>
            <person name="Singh I."/>
            <person name="Joardar V."/>
            <person name="Pakala S."/>
            <person name="Pakala S."/>
            <person name="Venepally P."/>
            <person name="Hoover J."/>
            <person name="Nierman W."/>
            <person name="Chung J."/>
            <person name="Losada L."/>
        </authorList>
    </citation>
    <scope>NUCLEOTIDE SEQUENCE [LARGE SCALE GENOMIC DNA]</scope>
    <source>
        <strain evidence="1 2">NIH1004</strain>
    </source>
</reference>